<dbReference type="Proteomes" id="UP000326268">
    <property type="component" value="Unassembled WGS sequence"/>
</dbReference>
<dbReference type="AlphaFoldDB" id="A0A5N7AIX7"/>
<sequence length="79" mass="9291">MDTYVQLLYLHFSCITIIWYILCWSDISFGGRPPIPIAYHRPNNSRNLIIVILEFPRVLSYTMFLKKEIVDGFPEPEGQ</sequence>
<protein>
    <submittedName>
        <fullName evidence="2">Uncharacterized protein</fullName>
    </submittedName>
</protein>
<reference evidence="2 3" key="1">
    <citation type="submission" date="2019-04" db="EMBL/GenBank/DDBJ databases">
        <title>Friends and foes A comparative genomics studyof 23 Aspergillus species from section Flavi.</title>
        <authorList>
            <consortium name="DOE Joint Genome Institute"/>
            <person name="Kjaerbolling I."/>
            <person name="Vesth T."/>
            <person name="Frisvad J.C."/>
            <person name="Nybo J.L."/>
            <person name="Theobald S."/>
            <person name="Kildgaard S."/>
            <person name="Isbrandt T."/>
            <person name="Kuo A."/>
            <person name="Sato A."/>
            <person name="Lyhne E.K."/>
            <person name="Kogle M.E."/>
            <person name="Wiebenga A."/>
            <person name="Kun R.S."/>
            <person name="Lubbers R.J."/>
            <person name="Makela M.R."/>
            <person name="Barry K."/>
            <person name="Chovatia M."/>
            <person name="Clum A."/>
            <person name="Daum C."/>
            <person name="Haridas S."/>
            <person name="He G."/>
            <person name="LaButti K."/>
            <person name="Lipzen A."/>
            <person name="Mondo S."/>
            <person name="Riley R."/>
            <person name="Salamov A."/>
            <person name="Simmons B.A."/>
            <person name="Magnuson J.K."/>
            <person name="Henrissat B."/>
            <person name="Mortensen U.H."/>
            <person name="Larsen T.O."/>
            <person name="Devries R.P."/>
            <person name="Grigoriev I.V."/>
            <person name="Machida M."/>
            <person name="Baker S.E."/>
            <person name="Andersen M.R."/>
        </authorList>
    </citation>
    <scope>NUCLEOTIDE SEQUENCE [LARGE SCALE GENOMIC DNA]</scope>
    <source>
        <strain evidence="2 3">CBS 763.97</strain>
    </source>
</reference>
<name>A0A5N7AIX7_9EURO</name>
<dbReference type="GeneID" id="43649507"/>
<accession>A0A5N7AIX7</accession>
<evidence type="ECO:0000313" key="2">
    <source>
        <dbReference type="EMBL" id="KAE8369841.1"/>
    </source>
</evidence>
<organism evidence="2 3">
    <name type="scientific">Aspergillus caelatus</name>
    <dbReference type="NCBI Taxonomy" id="61420"/>
    <lineage>
        <taxon>Eukaryota</taxon>
        <taxon>Fungi</taxon>
        <taxon>Dikarya</taxon>
        <taxon>Ascomycota</taxon>
        <taxon>Pezizomycotina</taxon>
        <taxon>Eurotiomycetes</taxon>
        <taxon>Eurotiomycetidae</taxon>
        <taxon>Eurotiales</taxon>
        <taxon>Aspergillaceae</taxon>
        <taxon>Aspergillus</taxon>
        <taxon>Aspergillus subgen. Circumdati</taxon>
    </lineage>
</organism>
<dbReference type="RefSeq" id="XP_031932922.1">
    <property type="nucleotide sequence ID" value="XM_032065061.1"/>
</dbReference>
<keyword evidence="1" id="KW-0472">Membrane</keyword>
<evidence type="ECO:0000313" key="3">
    <source>
        <dbReference type="Proteomes" id="UP000326268"/>
    </source>
</evidence>
<keyword evidence="1" id="KW-0812">Transmembrane</keyword>
<evidence type="ECO:0000256" key="1">
    <source>
        <dbReference type="SAM" id="Phobius"/>
    </source>
</evidence>
<proteinExistence type="predicted"/>
<dbReference type="EMBL" id="ML737570">
    <property type="protein sequence ID" value="KAE8369841.1"/>
    <property type="molecule type" value="Genomic_DNA"/>
</dbReference>
<keyword evidence="3" id="KW-1185">Reference proteome</keyword>
<gene>
    <name evidence="2" type="ORF">BDV27DRAFT_120255</name>
</gene>
<feature type="transmembrane region" description="Helical" evidence="1">
    <location>
        <begin position="6"/>
        <end position="24"/>
    </location>
</feature>
<keyword evidence="1" id="KW-1133">Transmembrane helix</keyword>